<dbReference type="AlphaFoldDB" id="A0AA37I5N7"/>
<protein>
    <submittedName>
        <fullName evidence="1">Uncharacterized protein</fullName>
    </submittedName>
</protein>
<sequence>MERWLRAKNLINEAAPSFAVFGPAFEQAPHVLPVSHGSEISGATLGACKAHRSQPNASSNPCTARP</sequence>
<evidence type="ECO:0000313" key="1">
    <source>
        <dbReference type="EMBL" id="GJH22942.1"/>
    </source>
</evidence>
<name>A0AA37I5N7_9BURK</name>
<dbReference type="Proteomes" id="UP001055111">
    <property type="component" value="Unassembled WGS sequence"/>
</dbReference>
<organism evidence="1 2">
    <name type="scientific">Caballeronia novacaledonica</name>
    <dbReference type="NCBI Taxonomy" id="1544861"/>
    <lineage>
        <taxon>Bacteria</taxon>
        <taxon>Pseudomonadati</taxon>
        <taxon>Pseudomonadota</taxon>
        <taxon>Betaproteobacteria</taxon>
        <taxon>Burkholderiales</taxon>
        <taxon>Burkholderiaceae</taxon>
        <taxon>Caballeronia</taxon>
    </lineage>
</organism>
<proteinExistence type="predicted"/>
<evidence type="ECO:0000313" key="2">
    <source>
        <dbReference type="Proteomes" id="UP001055111"/>
    </source>
</evidence>
<accession>A0AA37I5N7</accession>
<gene>
    <name evidence="1" type="ORF">CBA19CS42_00520</name>
</gene>
<dbReference type="RefSeq" id="WP_238209383.1">
    <property type="nucleotide sequence ID" value="NZ_BPUQ01000001.1"/>
</dbReference>
<dbReference type="EMBL" id="BPUS01000001">
    <property type="protein sequence ID" value="GJH22942.1"/>
    <property type="molecule type" value="Genomic_DNA"/>
</dbReference>
<comment type="caution">
    <text evidence="1">The sequence shown here is derived from an EMBL/GenBank/DDBJ whole genome shotgun (WGS) entry which is preliminary data.</text>
</comment>
<reference evidence="1" key="1">
    <citation type="submission" date="2022-09" db="EMBL/GenBank/DDBJ databases">
        <title>Isolation and characterization of 3-chlorobenzoate degrading bacteria from soils in Shizuoka.</title>
        <authorList>
            <person name="Ifat A."/>
            <person name="Ogawa N."/>
            <person name="Kimbara K."/>
            <person name="Moriuchi R."/>
            <person name="Dohra H."/>
            <person name="Shintani M."/>
        </authorList>
    </citation>
    <scope>NUCLEOTIDE SEQUENCE</scope>
    <source>
        <strain evidence="1">19CS4-2</strain>
    </source>
</reference>